<proteinExistence type="predicted"/>
<name>A0A8W8ITM3_MAGGI</name>
<dbReference type="InterPro" id="IPR011010">
    <property type="entry name" value="DNA_brk_join_enz"/>
</dbReference>
<dbReference type="EnsemblMetazoa" id="G15350.1">
    <property type="protein sequence ID" value="G15350.1:cds"/>
    <property type="gene ID" value="G15350"/>
</dbReference>
<evidence type="ECO:0000256" key="1">
    <source>
        <dbReference type="ARBA" id="ARBA00023172"/>
    </source>
</evidence>
<evidence type="ECO:0000313" key="3">
    <source>
        <dbReference type="Proteomes" id="UP000005408"/>
    </source>
</evidence>
<dbReference type="Gene3D" id="1.10.443.10">
    <property type="entry name" value="Intergrase catalytic core"/>
    <property type="match status" value="1"/>
</dbReference>
<protein>
    <submittedName>
        <fullName evidence="2">Uncharacterized protein</fullName>
    </submittedName>
</protein>
<keyword evidence="3" id="KW-1185">Reference proteome</keyword>
<keyword evidence="1" id="KW-0233">DNA recombination</keyword>
<dbReference type="InterPro" id="IPR013762">
    <property type="entry name" value="Integrase-like_cat_sf"/>
</dbReference>
<reference evidence="2" key="1">
    <citation type="submission" date="2022-08" db="UniProtKB">
        <authorList>
            <consortium name="EnsemblMetazoa"/>
        </authorList>
    </citation>
    <scope>IDENTIFICATION</scope>
    <source>
        <strain evidence="2">05x7-T-G4-1.051#20</strain>
    </source>
</reference>
<dbReference type="GO" id="GO:0006310">
    <property type="term" value="P:DNA recombination"/>
    <property type="evidence" value="ECO:0007669"/>
    <property type="project" value="UniProtKB-KW"/>
</dbReference>
<dbReference type="GO" id="GO:0015074">
    <property type="term" value="P:DNA integration"/>
    <property type="evidence" value="ECO:0007669"/>
    <property type="project" value="InterPro"/>
</dbReference>
<dbReference type="AlphaFoldDB" id="A0A8W8ITM3"/>
<organism evidence="2 3">
    <name type="scientific">Magallana gigas</name>
    <name type="common">Pacific oyster</name>
    <name type="synonym">Crassostrea gigas</name>
    <dbReference type="NCBI Taxonomy" id="29159"/>
    <lineage>
        <taxon>Eukaryota</taxon>
        <taxon>Metazoa</taxon>
        <taxon>Spiralia</taxon>
        <taxon>Lophotrochozoa</taxon>
        <taxon>Mollusca</taxon>
        <taxon>Bivalvia</taxon>
        <taxon>Autobranchia</taxon>
        <taxon>Pteriomorphia</taxon>
        <taxon>Ostreida</taxon>
        <taxon>Ostreoidea</taxon>
        <taxon>Ostreidae</taxon>
        <taxon>Magallana</taxon>
    </lineage>
</organism>
<dbReference type="Proteomes" id="UP000005408">
    <property type="component" value="Unassembled WGS sequence"/>
</dbReference>
<evidence type="ECO:0000313" key="2">
    <source>
        <dbReference type="EnsemblMetazoa" id="G15350.1:cds"/>
    </source>
</evidence>
<dbReference type="SUPFAM" id="SSF56349">
    <property type="entry name" value="DNA breaking-rejoining enzymes"/>
    <property type="match status" value="1"/>
</dbReference>
<dbReference type="GO" id="GO:0003677">
    <property type="term" value="F:DNA binding"/>
    <property type="evidence" value="ECO:0007669"/>
    <property type="project" value="InterPro"/>
</dbReference>
<accession>A0A8W8ITM3</accession>
<sequence length="259" mass="28839">MGCERSWNMAFGLGNPAASSQVKDYLKLIQEEQARAHLVPKQAKPIFLTKAKAIFFAGDRAGDLANLVAQEVKWLRDYSGFVFNHTFVKTLRGGKRRSKFVGKKCDDKVICHVVGLQGFVSGCKDLGVDLSYGYLFRVITEDARVLDQHVSYSVVYDMLRVYLRKLGVDEGETPHICRAGCAVALAMSGSVSEVVQIMRHVGWFGEGSAEYYSRLPALIESDFVAGRLATSVKDAGMMEEKYRECMQYDSLDSAFVESE</sequence>